<dbReference type="OrthoDB" id="4760747at2"/>
<dbReference type="InterPro" id="IPR038332">
    <property type="entry name" value="PPE_sf"/>
</dbReference>
<dbReference type="PANTHER" id="PTHR46766">
    <property type="entry name" value="GLUTAMINE-RICH PROTEIN 2"/>
    <property type="match status" value="1"/>
</dbReference>
<feature type="domain" description="PPE family C-terminal" evidence="3">
    <location>
        <begin position="314"/>
        <end position="394"/>
    </location>
</feature>
<evidence type="ECO:0000259" key="3">
    <source>
        <dbReference type="Pfam" id="PF12484"/>
    </source>
</evidence>
<comment type="similarity">
    <text evidence="1">Belongs to the mycobacterial PPE family.</text>
</comment>
<keyword evidence="6" id="KW-1185">Reference proteome</keyword>
<feature type="domain" description="PPE" evidence="2">
    <location>
        <begin position="3"/>
        <end position="166"/>
    </location>
</feature>
<dbReference type="InterPro" id="IPR000030">
    <property type="entry name" value="PPE_dom"/>
</dbReference>
<evidence type="ECO:0000313" key="5">
    <source>
        <dbReference type="EMBL" id="VBA32745.1"/>
    </source>
</evidence>
<evidence type="ECO:0000256" key="1">
    <source>
        <dbReference type="ARBA" id="ARBA00010652"/>
    </source>
</evidence>
<dbReference type="InterPro" id="IPR022171">
    <property type="entry name" value="PPE_C"/>
</dbReference>
<evidence type="ECO:0000313" key="6">
    <source>
        <dbReference type="Proteomes" id="UP000273307"/>
    </source>
</evidence>
<dbReference type="FunFam" id="1.20.1260.20:FF:000001">
    <property type="entry name" value="PPE family protein PPE41"/>
    <property type="match status" value="1"/>
</dbReference>
<proteinExistence type="inferred from homology"/>
<evidence type="ECO:0000313" key="4">
    <source>
        <dbReference type="EMBL" id="VBA32739.1"/>
    </source>
</evidence>
<dbReference type="RefSeq" id="WP_122524890.1">
    <property type="nucleotide sequence ID" value="NZ_UPHP01000003.1"/>
</dbReference>
<reference evidence="5 6" key="1">
    <citation type="submission" date="2018-09" db="EMBL/GenBank/DDBJ databases">
        <authorList>
            <person name="Tagini F."/>
        </authorList>
    </citation>
    <scope>NUCLEOTIDE SEQUENCE [LARGE SCALE GENOMIC DNA]</scope>
    <source>
        <strain evidence="5 6">MK136</strain>
    </source>
</reference>
<gene>
    <name evidence="4" type="ORF">LAUMK136_00330</name>
    <name evidence="5" type="ORF">LAUMK136_00333</name>
</gene>
<name>A0A498PNF8_9MYCO</name>
<dbReference type="EMBL" id="UPHP01000003">
    <property type="protein sequence ID" value="VBA32739.1"/>
    <property type="molecule type" value="Genomic_DNA"/>
</dbReference>
<dbReference type="Gene3D" id="1.20.1260.20">
    <property type="entry name" value="PPE superfamily"/>
    <property type="match status" value="1"/>
</dbReference>
<sequence>MFDYGLLPPEVNSGRIYTGPGVGPMLAAATAWAGLAADVQTAATGHRSVISELTSGPWQGPASAAALTAVSPFIIWLDSSAEQAAQAATHALAAAAAYETAFAATVPPPVIAANRALLAALIATNFFGQNTPTIAATEALYLEFWAQDAAAMYTYAANSATATQLTELPEPAEVVDPHGLTNQATTALKSQTSNTYTNIMQTLSQVDARVSGVLQTLSSPINGTAIDQWIIANTPFDDIVPLYSKYLSPYMNFVSAELSGGNAIGNDVGGIPGIANLARELFPATQAVEGAAQAAGAATAGAAANLPGGVGGVAASLGKAIPLGGLSVPASWTTAPGTTNPTVAALTNATTIPATTPAAANGTPVAPPFGQFVNSGRGRKLPSYGFRLTFMTKPPAAG</sequence>
<dbReference type="AlphaFoldDB" id="A0A498PNF8"/>
<evidence type="ECO:0000259" key="2">
    <source>
        <dbReference type="Pfam" id="PF00823"/>
    </source>
</evidence>
<dbReference type="Pfam" id="PF12484">
    <property type="entry name" value="PPE-SVP"/>
    <property type="match status" value="1"/>
</dbReference>
<protein>
    <submittedName>
        <fullName evidence="5">Putative PPE family protein PPE32</fullName>
    </submittedName>
</protein>
<dbReference type="Proteomes" id="UP000273307">
    <property type="component" value="Unassembled WGS sequence"/>
</dbReference>
<organism evidence="5 6">
    <name type="scientific">Mycobacterium attenuatum</name>
    <dbReference type="NCBI Taxonomy" id="2341086"/>
    <lineage>
        <taxon>Bacteria</taxon>
        <taxon>Bacillati</taxon>
        <taxon>Actinomycetota</taxon>
        <taxon>Actinomycetes</taxon>
        <taxon>Mycobacteriales</taxon>
        <taxon>Mycobacteriaceae</taxon>
        <taxon>Mycobacterium</taxon>
    </lineage>
</organism>
<dbReference type="PANTHER" id="PTHR46766:SF1">
    <property type="entry name" value="GLUTAMINE-RICH PROTEIN 2"/>
    <property type="match status" value="1"/>
</dbReference>
<dbReference type="GO" id="GO:0052572">
    <property type="term" value="P:response to host immune response"/>
    <property type="evidence" value="ECO:0007669"/>
    <property type="project" value="TreeGrafter"/>
</dbReference>
<accession>A0A498PNF8</accession>
<dbReference type="Pfam" id="PF00823">
    <property type="entry name" value="PPE"/>
    <property type="match status" value="1"/>
</dbReference>
<dbReference type="SUPFAM" id="SSF140459">
    <property type="entry name" value="PE/PPE dimer-like"/>
    <property type="match status" value="1"/>
</dbReference>
<dbReference type="EMBL" id="UPHP01000003">
    <property type="protein sequence ID" value="VBA32745.1"/>
    <property type="molecule type" value="Genomic_DNA"/>
</dbReference>